<dbReference type="AlphaFoldDB" id="A0AB34HGB5"/>
<reference evidence="2 3" key="1">
    <citation type="submission" date="2022-11" db="EMBL/GenBank/DDBJ databases">
        <title>Whole genome sequence of Eschrichtius robustus ER-17-0199.</title>
        <authorList>
            <person name="Bruniche-Olsen A."/>
            <person name="Black A.N."/>
            <person name="Fields C.J."/>
            <person name="Walden K."/>
            <person name="Dewoody J.A."/>
        </authorList>
    </citation>
    <scope>NUCLEOTIDE SEQUENCE [LARGE SCALE GENOMIC DNA]</scope>
    <source>
        <strain evidence="2">ER-17-0199</strain>
        <tissue evidence="2">Blubber</tissue>
    </source>
</reference>
<keyword evidence="3" id="KW-1185">Reference proteome</keyword>
<feature type="compositionally biased region" description="Polar residues" evidence="1">
    <location>
        <begin position="129"/>
        <end position="138"/>
    </location>
</feature>
<evidence type="ECO:0000313" key="3">
    <source>
        <dbReference type="Proteomes" id="UP001159641"/>
    </source>
</evidence>
<protein>
    <submittedName>
        <fullName evidence="2">Uncharacterized protein</fullName>
    </submittedName>
</protein>
<organism evidence="2 3">
    <name type="scientific">Eschrichtius robustus</name>
    <name type="common">California gray whale</name>
    <name type="synonym">Eschrichtius gibbosus</name>
    <dbReference type="NCBI Taxonomy" id="9764"/>
    <lineage>
        <taxon>Eukaryota</taxon>
        <taxon>Metazoa</taxon>
        <taxon>Chordata</taxon>
        <taxon>Craniata</taxon>
        <taxon>Vertebrata</taxon>
        <taxon>Euteleostomi</taxon>
        <taxon>Mammalia</taxon>
        <taxon>Eutheria</taxon>
        <taxon>Laurasiatheria</taxon>
        <taxon>Artiodactyla</taxon>
        <taxon>Whippomorpha</taxon>
        <taxon>Cetacea</taxon>
        <taxon>Mysticeti</taxon>
        <taxon>Eschrichtiidae</taxon>
        <taxon>Eschrichtius</taxon>
    </lineage>
</organism>
<proteinExistence type="predicted"/>
<evidence type="ECO:0000256" key="1">
    <source>
        <dbReference type="SAM" id="MobiDB-lite"/>
    </source>
</evidence>
<dbReference type="EMBL" id="JAIQCJ010001385">
    <property type="protein sequence ID" value="KAJ8790056.1"/>
    <property type="molecule type" value="Genomic_DNA"/>
</dbReference>
<sequence length="198" mass="21132">MLIPFVLLLRFNSETHSTFPSSQEGESAKCLVKFLKGGAITAKMKPKEEKVKIITEEFIEDSEDADEARQKKTAKVPRQKGKKQKLPSLAVSIAIQGPPSPGSAGGSAAGATGPNEASDEPVQMERAQVLSSQATGTLSAAGPKEMVSEKSHPDDQQEPAQEGSDTRLLGMTSRRGPRSKTPASMAFLEFQNVDSNCC</sequence>
<gene>
    <name evidence="2" type="ORF">J1605_004808</name>
</gene>
<accession>A0AB34HGB5</accession>
<feature type="compositionally biased region" description="Basic and acidic residues" evidence="1">
    <location>
        <begin position="146"/>
        <end position="155"/>
    </location>
</feature>
<name>A0AB34HGB5_ESCRO</name>
<feature type="region of interest" description="Disordered" evidence="1">
    <location>
        <begin position="62"/>
        <end position="184"/>
    </location>
</feature>
<comment type="caution">
    <text evidence="2">The sequence shown here is derived from an EMBL/GenBank/DDBJ whole genome shotgun (WGS) entry which is preliminary data.</text>
</comment>
<feature type="compositionally biased region" description="Basic residues" evidence="1">
    <location>
        <begin position="71"/>
        <end position="85"/>
    </location>
</feature>
<dbReference type="Proteomes" id="UP001159641">
    <property type="component" value="Unassembled WGS sequence"/>
</dbReference>
<evidence type="ECO:0000313" key="2">
    <source>
        <dbReference type="EMBL" id="KAJ8790056.1"/>
    </source>
</evidence>